<dbReference type="GO" id="GO:0016491">
    <property type="term" value="F:oxidoreductase activity"/>
    <property type="evidence" value="ECO:0007669"/>
    <property type="project" value="InterPro"/>
</dbReference>
<sequence length="186" mass="20193">MSHHTYQILMISGSLKQGSINTAVLKGLSLLPGKEMNMEFRYYNGLSELPHFNPELDTEHAFEAVEHFREQLRTADAVIICTPEYAAGVPGTLKNALDWIVSSGELMNKPVAAISASPSMQGGAKALDSLVLTLGMIEARLFDGGIVRIPMANRNKLGPDGEVTDSELRLTLLGTLNALRSELGRE</sequence>
<organism evidence="3 4">
    <name type="scientific">Paenibacillus zeisoli</name>
    <dbReference type="NCBI Taxonomy" id="2496267"/>
    <lineage>
        <taxon>Bacteria</taxon>
        <taxon>Bacillati</taxon>
        <taxon>Bacillota</taxon>
        <taxon>Bacilli</taxon>
        <taxon>Bacillales</taxon>
        <taxon>Paenibacillaceae</taxon>
        <taxon>Paenibacillus</taxon>
    </lineage>
</organism>
<reference evidence="3 4" key="1">
    <citation type="submission" date="2018-12" db="EMBL/GenBank/DDBJ databases">
        <authorList>
            <person name="Sun L."/>
            <person name="Chen Z."/>
        </authorList>
    </citation>
    <scope>NUCLEOTIDE SEQUENCE [LARGE SCALE GENOMIC DNA]</scope>
    <source>
        <strain evidence="3 4">3-5-3</strain>
    </source>
</reference>
<evidence type="ECO:0000313" key="3">
    <source>
        <dbReference type="EMBL" id="RUT35548.1"/>
    </source>
</evidence>
<dbReference type="PANTHER" id="PTHR30543">
    <property type="entry name" value="CHROMATE REDUCTASE"/>
    <property type="match status" value="1"/>
</dbReference>
<dbReference type="PANTHER" id="PTHR30543:SF21">
    <property type="entry name" value="NAD(P)H-DEPENDENT FMN REDUCTASE LOT6"/>
    <property type="match status" value="1"/>
</dbReference>
<protein>
    <submittedName>
        <fullName evidence="3">NAD(P)H-dependent oxidoreductase</fullName>
    </submittedName>
</protein>
<dbReference type="GO" id="GO:0005829">
    <property type="term" value="C:cytosol"/>
    <property type="evidence" value="ECO:0007669"/>
    <property type="project" value="TreeGrafter"/>
</dbReference>
<comment type="caution">
    <text evidence="3">The sequence shown here is derived from an EMBL/GenBank/DDBJ whole genome shotgun (WGS) entry which is preliminary data.</text>
</comment>
<dbReference type="Proteomes" id="UP000272464">
    <property type="component" value="Unassembled WGS sequence"/>
</dbReference>
<dbReference type="InterPro" id="IPR005025">
    <property type="entry name" value="FMN_Rdtase-like_dom"/>
</dbReference>
<dbReference type="InterPro" id="IPR029039">
    <property type="entry name" value="Flavoprotein-like_sf"/>
</dbReference>
<keyword evidence="4" id="KW-1185">Reference proteome</keyword>
<evidence type="ECO:0000256" key="1">
    <source>
        <dbReference type="ARBA" id="ARBA00009428"/>
    </source>
</evidence>
<gene>
    <name evidence="3" type="ORF">EJP77_00555</name>
</gene>
<dbReference type="SUPFAM" id="SSF52218">
    <property type="entry name" value="Flavoproteins"/>
    <property type="match status" value="1"/>
</dbReference>
<accession>A0A3S1B8T5</accession>
<evidence type="ECO:0000313" key="4">
    <source>
        <dbReference type="Proteomes" id="UP000272464"/>
    </source>
</evidence>
<name>A0A3S1B8T5_9BACL</name>
<dbReference type="GO" id="GO:0010181">
    <property type="term" value="F:FMN binding"/>
    <property type="evidence" value="ECO:0007669"/>
    <property type="project" value="TreeGrafter"/>
</dbReference>
<dbReference type="Gene3D" id="3.40.50.360">
    <property type="match status" value="1"/>
</dbReference>
<dbReference type="RefSeq" id="WP_127197248.1">
    <property type="nucleotide sequence ID" value="NZ_RZNX01000001.1"/>
</dbReference>
<dbReference type="AlphaFoldDB" id="A0A3S1B8T5"/>
<dbReference type="OrthoDB" id="9812295at2"/>
<proteinExistence type="inferred from homology"/>
<evidence type="ECO:0000259" key="2">
    <source>
        <dbReference type="Pfam" id="PF03358"/>
    </source>
</evidence>
<feature type="domain" description="NADPH-dependent FMN reductase-like" evidence="2">
    <location>
        <begin position="7"/>
        <end position="151"/>
    </location>
</feature>
<dbReference type="EMBL" id="RZNX01000001">
    <property type="protein sequence ID" value="RUT35548.1"/>
    <property type="molecule type" value="Genomic_DNA"/>
</dbReference>
<dbReference type="Pfam" id="PF03358">
    <property type="entry name" value="FMN_red"/>
    <property type="match status" value="1"/>
</dbReference>
<dbReference type="InterPro" id="IPR050712">
    <property type="entry name" value="NAD(P)H-dep_reductase"/>
</dbReference>
<comment type="similarity">
    <text evidence="1">Belongs to the azoreductase type 2 family.</text>
</comment>